<dbReference type="EMBL" id="JAGETZ010000008">
    <property type="protein sequence ID" value="MBO2010920.1"/>
    <property type="molecule type" value="Genomic_DNA"/>
</dbReference>
<comment type="caution">
    <text evidence="1">The sequence shown here is derived from an EMBL/GenBank/DDBJ whole genome shotgun (WGS) entry which is preliminary data.</text>
</comment>
<protein>
    <submittedName>
        <fullName evidence="1">Uncharacterized protein</fullName>
    </submittedName>
</protein>
<keyword evidence="2" id="KW-1185">Reference proteome</keyword>
<reference evidence="1 2" key="1">
    <citation type="submission" date="2021-03" db="EMBL/GenBank/DDBJ databases">
        <authorList>
            <person name="Kim M.K."/>
        </authorList>
    </citation>
    <scope>NUCLEOTIDE SEQUENCE [LARGE SCALE GENOMIC DNA]</scope>
    <source>
        <strain evidence="1 2">BT442</strain>
    </source>
</reference>
<accession>A0ABS3QI49</accession>
<dbReference type="Proteomes" id="UP000664369">
    <property type="component" value="Unassembled WGS sequence"/>
</dbReference>
<evidence type="ECO:0000313" key="1">
    <source>
        <dbReference type="EMBL" id="MBO2010920.1"/>
    </source>
</evidence>
<evidence type="ECO:0000313" key="2">
    <source>
        <dbReference type="Proteomes" id="UP000664369"/>
    </source>
</evidence>
<gene>
    <name evidence="1" type="ORF">J4E00_17805</name>
</gene>
<sequence length="68" mass="7795">MLFLSPQHVVVAQYELSLPEELPYQLVQNTLFFGQALAKGRQYQQRIDDLPLSLCVEPNNCYLKAALK</sequence>
<name>A0ABS3QI49_9BACT</name>
<proteinExistence type="predicted"/>
<organism evidence="1 2">
    <name type="scientific">Hymenobacter negativus</name>
    <dbReference type="NCBI Taxonomy" id="2795026"/>
    <lineage>
        <taxon>Bacteria</taxon>
        <taxon>Pseudomonadati</taxon>
        <taxon>Bacteroidota</taxon>
        <taxon>Cytophagia</taxon>
        <taxon>Cytophagales</taxon>
        <taxon>Hymenobacteraceae</taxon>
        <taxon>Hymenobacter</taxon>
    </lineage>
</organism>